<dbReference type="PIRSF" id="PIRSF000103">
    <property type="entry name" value="HIBADH"/>
    <property type="match status" value="1"/>
</dbReference>
<dbReference type="KEGG" id="bgm:CAL15_07160"/>
<feature type="active site" evidence="2">
    <location>
        <position position="167"/>
    </location>
</feature>
<evidence type="ECO:0000256" key="2">
    <source>
        <dbReference type="PIRSR" id="PIRSR000103-1"/>
    </source>
</evidence>
<dbReference type="InterPro" id="IPR015815">
    <property type="entry name" value="HIBADH-related"/>
</dbReference>
<keyword evidence="1" id="KW-0560">Oxidoreductase</keyword>
<organism evidence="5 6">
    <name type="scientific">Bordetella genomosp. 13</name>
    <dbReference type="NCBI Taxonomy" id="463040"/>
    <lineage>
        <taxon>Bacteria</taxon>
        <taxon>Pseudomonadati</taxon>
        <taxon>Pseudomonadota</taxon>
        <taxon>Betaproteobacteria</taxon>
        <taxon>Burkholderiales</taxon>
        <taxon>Alcaligenaceae</taxon>
        <taxon>Bordetella</taxon>
    </lineage>
</organism>
<dbReference type="InterPro" id="IPR013328">
    <property type="entry name" value="6PGD_dom2"/>
</dbReference>
<dbReference type="Pfam" id="PF09130">
    <property type="entry name" value="DUF1932"/>
    <property type="match status" value="1"/>
</dbReference>
<dbReference type="OrthoDB" id="943692at2"/>
<dbReference type="RefSeq" id="WP_086077946.1">
    <property type="nucleotide sequence ID" value="NZ_CP021111.1"/>
</dbReference>
<dbReference type="InterPro" id="IPR006115">
    <property type="entry name" value="6PGDH_NADP-bd"/>
</dbReference>
<dbReference type="GO" id="GO:0050661">
    <property type="term" value="F:NADP binding"/>
    <property type="evidence" value="ECO:0007669"/>
    <property type="project" value="InterPro"/>
</dbReference>
<proteinExistence type="predicted"/>
<dbReference type="InterPro" id="IPR015814">
    <property type="entry name" value="Pgluconate_DH_NAD-bd_C"/>
</dbReference>
<dbReference type="Gene3D" id="1.10.1040.10">
    <property type="entry name" value="N-(1-d-carboxylethyl)-l-norvaline Dehydrogenase, domain 2"/>
    <property type="match status" value="1"/>
</dbReference>
<evidence type="ECO:0000259" key="3">
    <source>
        <dbReference type="Pfam" id="PF03446"/>
    </source>
</evidence>
<evidence type="ECO:0000259" key="4">
    <source>
        <dbReference type="Pfam" id="PF09130"/>
    </source>
</evidence>
<reference evidence="5 6" key="1">
    <citation type="submission" date="2017-05" db="EMBL/GenBank/DDBJ databases">
        <title>Complete and WGS of Bordetella genogroups.</title>
        <authorList>
            <person name="Spilker T."/>
            <person name="LiPuma J."/>
        </authorList>
    </citation>
    <scope>NUCLEOTIDE SEQUENCE [LARGE SCALE GENOMIC DNA]</scope>
    <source>
        <strain evidence="5 6">AU7206</strain>
    </source>
</reference>
<dbReference type="Proteomes" id="UP000194161">
    <property type="component" value="Chromosome"/>
</dbReference>
<dbReference type="SUPFAM" id="SSF48179">
    <property type="entry name" value="6-phosphogluconate dehydrogenase C-terminal domain-like"/>
    <property type="match status" value="1"/>
</dbReference>
<dbReference type="Gene3D" id="3.40.50.720">
    <property type="entry name" value="NAD(P)-binding Rossmann-like Domain"/>
    <property type="match status" value="1"/>
</dbReference>
<name>A0A1W6ZA33_9BORD</name>
<dbReference type="GO" id="GO:0016491">
    <property type="term" value="F:oxidoreductase activity"/>
    <property type="evidence" value="ECO:0007669"/>
    <property type="project" value="UniProtKB-KW"/>
</dbReference>
<feature type="domain" description="6-phosphogluconate dehydrogenase NADP-binding" evidence="3">
    <location>
        <begin position="2"/>
        <end position="142"/>
    </location>
</feature>
<dbReference type="SUPFAM" id="SSF51735">
    <property type="entry name" value="NAD(P)-binding Rossmann-fold domains"/>
    <property type="match status" value="1"/>
</dbReference>
<gene>
    <name evidence="5" type="ORF">CAL15_07160</name>
</gene>
<keyword evidence="6" id="KW-1185">Reference proteome</keyword>
<feature type="domain" description="Phosphogluconate dehydrogenase NAD-binding putative C-terminal" evidence="4">
    <location>
        <begin position="188"/>
        <end position="257"/>
    </location>
</feature>
<dbReference type="EMBL" id="CP021111">
    <property type="protein sequence ID" value="ARP94179.1"/>
    <property type="molecule type" value="Genomic_DNA"/>
</dbReference>
<sequence>MNITIIGGGEVGRCYAQSLEQAGHRVVGICDTRPSDALRQYCLENRIALHDAIGSWLTQAEVVISAVFGAVALETCKAALPHLSAGTLYADFTTASPQDMRSAAAEAQRHSVTFADVAITGAISLGRGKTPLLCAGAGASAIEALMRETGAPIQQVGAQAGDAATLKLLRSVYTKGCEALAVECLVAAESKGLRQDLYRVLQDIDQQPLQVFLEMLVRTHVVHAGRRLVEVREAIRQLEREGLAPRVMPGVAALFERTAGAIDGSEDASTVESSLRWLTALARQS</sequence>
<evidence type="ECO:0000313" key="5">
    <source>
        <dbReference type="EMBL" id="ARP94179.1"/>
    </source>
</evidence>
<evidence type="ECO:0000256" key="1">
    <source>
        <dbReference type="ARBA" id="ARBA00023002"/>
    </source>
</evidence>
<accession>A0A1W6ZA33</accession>
<evidence type="ECO:0008006" key="7">
    <source>
        <dbReference type="Google" id="ProtNLM"/>
    </source>
</evidence>
<dbReference type="AlphaFoldDB" id="A0A1W6ZA33"/>
<dbReference type="InterPro" id="IPR008927">
    <property type="entry name" value="6-PGluconate_DH-like_C_sf"/>
</dbReference>
<protein>
    <recommendedName>
        <fullName evidence="7">6-phosphogluconate dehydrogenase</fullName>
    </recommendedName>
</protein>
<dbReference type="Pfam" id="PF03446">
    <property type="entry name" value="NAD_binding_2"/>
    <property type="match status" value="1"/>
</dbReference>
<dbReference type="InterPro" id="IPR036291">
    <property type="entry name" value="NAD(P)-bd_dom_sf"/>
</dbReference>
<evidence type="ECO:0000313" key="6">
    <source>
        <dbReference type="Proteomes" id="UP000194161"/>
    </source>
</evidence>
<dbReference type="STRING" id="463040.CAL15_07160"/>